<evidence type="ECO:0000313" key="1">
    <source>
        <dbReference type="EMBL" id="CCH59226.1"/>
    </source>
</evidence>
<dbReference type="PANTHER" id="PTHR13060:SF0">
    <property type="entry name" value="PROTEIN ECDYSONELESS HOMOLOG"/>
    <property type="match status" value="1"/>
</dbReference>
<dbReference type="OrthoDB" id="27237at2759"/>
<proteinExistence type="predicted"/>
<dbReference type="RefSeq" id="XP_004178745.1">
    <property type="nucleotide sequence ID" value="XM_004178697.1"/>
</dbReference>
<dbReference type="Pfam" id="PF07093">
    <property type="entry name" value="SGT1"/>
    <property type="match status" value="1"/>
</dbReference>
<dbReference type="Proteomes" id="UP000002866">
    <property type="component" value="Chromosome 2"/>
</dbReference>
<dbReference type="InParanoid" id="I2GYM4"/>
<dbReference type="PANTHER" id="PTHR13060">
    <property type="entry name" value="SGT1 PROTEIN HSGT1 SUPPRESSOR OF GCR2"/>
    <property type="match status" value="1"/>
</dbReference>
<dbReference type="KEGG" id="tbl:TBLA_0B03880"/>
<dbReference type="AlphaFoldDB" id="I2GYM4"/>
<organism evidence="1 2">
    <name type="scientific">Henningerozyma blattae (strain ATCC 34711 / CBS 6284 / DSM 70876 / NBRC 10599 / NRRL Y-10934 / UCD 77-7)</name>
    <name type="common">Yeast</name>
    <name type="synonym">Tetrapisispora blattae</name>
    <dbReference type="NCBI Taxonomy" id="1071380"/>
    <lineage>
        <taxon>Eukaryota</taxon>
        <taxon>Fungi</taxon>
        <taxon>Dikarya</taxon>
        <taxon>Ascomycota</taxon>
        <taxon>Saccharomycotina</taxon>
        <taxon>Saccharomycetes</taxon>
        <taxon>Saccharomycetales</taxon>
        <taxon>Saccharomycetaceae</taxon>
        <taxon>Henningerozyma</taxon>
    </lineage>
</organism>
<sequence>MNLKKHDTLIQKEWLWQYADEERDVNVFNTPDKTSLIFAIFYLDDLEEAITPIISNIFSLVEKEFHDWNVSYPWTEYNGVELEITQYVYELGNKEITIPYITGQICVEDNLQQEEGIIISILYNISKTIGPGCFIKISDTTGDFLLAEAYEGIPEEYEFPIANNRFWLNDGKFKMISKNYYYNRGLQPEESLEFLRKSPQNCIEIPKISSILQSKVTEDFPSKYMSDMVQIPLLINDNSIAQLLKDNSQIINYLLKNIASTTDPIDKIDLNLKGTAQKINLLATKSHCEVLKYYLEMNNLRNDSTNIELASGEIISCTLRDLVDSKMISIENSSNMKLKPSNIFDIGKFPVLNLYKNMDMTNDVQPTEELIEKLGNF</sequence>
<dbReference type="STRING" id="1071380.I2GYM4"/>
<protein>
    <submittedName>
        <fullName evidence="1">Uncharacterized protein</fullName>
    </submittedName>
</protein>
<evidence type="ECO:0000313" key="2">
    <source>
        <dbReference type="Proteomes" id="UP000002866"/>
    </source>
</evidence>
<gene>
    <name evidence="1" type="primary">TBLA0B03880</name>
    <name evidence="1" type="ORF">TBLA_0B03880</name>
</gene>
<dbReference type="EMBL" id="HE806317">
    <property type="protein sequence ID" value="CCH59226.1"/>
    <property type="molecule type" value="Genomic_DNA"/>
</dbReference>
<dbReference type="OMA" id="YEYPIAN"/>
<dbReference type="InterPro" id="IPR010770">
    <property type="entry name" value="Ecd"/>
</dbReference>
<dbReference type="HOGENOM" id="CLU_040069_0_0_1"/>
<accession>I2GYM4</accession>
<name>I2GYM4_HENB6</name>
<dbReference type="eggNOG" id="KOG2406">
    <property type="taxonomic scope" value="Eukaryota"/>
</dbReference>
<reference evidence="1 2" key="1">
    <citation type="journal article" date="2011" name="Proc. Natl. Acad. Sci. U.S.A.">
        <title>Evolutionary erosion of yeast sex chromosomes by mating-type switching accidents.</title>
        <authorList>
            <person name="Gordon J.L."/>
            <person name="Armisen D."/>
            <person name="Proux-Wera E."/>
            <person name="Oheigeartaigh S.S."/>
            <person name="Byrne K.P."/>
            <person name="Wolfe K.H."/>
        </authorList>
    </citation>
    <scope>NUCLEOTIDE SEQUENCE [LARGE SCALE GENOMIC DNA]</scope>
    <source>
        <strain evidence="2">ATCC 34711 / CBS 6284 / DSM 70876 / NBRC 10599 / NRRL Y-10934 / UCD 77-7</strain>
    </source>
</reference>
<dbReference type="GO" id="GO:0005634">
    <property type="term" value="C:nucleus"/>
    <property type="evidence" value="ECO:0007669"/>
    <property type="project" value="TreeGrafter"/>
</dbReference>
<keyword evidence="2" id="KW-1185">Reference proteome</keyword>
<dbReference type="GeneID" id="14494268"/>